<protein>
    <submittedName>
        <fullName evidence="2">Uncharacterized protein</fullName>
    </submittedName>
</protein>
<comment type="caution">
    <text evidence="2">The sequence shown here is derived from an EMBL/GenBank/DDBJ whole genome shotgun (WGS) entry which is preliminary data.</text>
</comment>
<proteinExistence type="predicted"/>
<feature type="compositionally biased region" description="Basic and acidic residues" evidence="1">
    <location>
        <begin position="52"/>
        <end position="77"/>
    </location>
</feature>
<organism evidence="2 3">
    <name type="scientific">Dyadobacter beijingensis</name>
    <dbReference type="NCBI Taxonomy" id="365489"/>
    <lineage>
        <taxon>Bacteria</taxon>
        <taxon>Pseudomonadati</taxon>
        <taxon>Bacteroidota</taxon>
        <taxon>Cytophagia</taxon>
        <taxon>Cytophagales</taxon>
        <taxon>Spirosomataceae</taxon>
        <taxon>Dyadobacter</taxon>
    </lineage>
</organism>
<dbReference type="Proteomes" id="UP000632339">
    <property type="component" value="Unassembled WGS sequence"/>
</dbReference>
<sequence>MEIMGNTDDKAKKRLKNVNEVYDNDPDGTYSKAGREDVGEQPNDPAANARKTSPEEDSGQKEDTRLKAGNRDPKPGG</sequence>
<keyword evidence="3" id="KW-1185">Reference proteome</keyword>
<accession>A0ABQ2IED0</accession>
<evidence type="ECO:0000313" key="3">
    <source>
        <dbReference type="Proteomes" id="UP000632339"/>
    </source>
</evidence>
<gene>
    <name evidence="2" type="ORF">GCM10010967_48640</name>
</gene>
<feature type="region of interest" description="Disordered" evidence="1">
    <location>
        <begin position="1"/>
        <end position="77"/>
    </location>
</feature>
<name>A0ABQ2IED0_9BACT</name>
<evidence type="ECO:0000256" key="1">
    <source>
        <dbReference type="SAM" id="MobiDB-lite"/>
    </source>
</evidence>
<reference evidence="3" key="1">
    <citation type="journal article" date="2019" name="Int. J. Syst. Evol. Microbiol.">
        <title>The Global Catalogue of Microorganisms (GCM) 10K type strain sequencing project: providing services to taxonomists for standard genome sequencing and annotation.</title>
        <authorList>
            <consortium name="The Broad Institute Genomics Platform"/>
            <consortium name="The Broad Institute Genome Sequencing Center for Infectious Disease"/>
            <person name="Wu L."/>
            <person name="Ma J."/>
        </authorList>
    </citation>
    <scope>NUCLEOTIDE SEQUENCE [LARGE SCALE GENOMIC DNA]</scope>
    <source>
        <strain evidence="3">CGMCC 1.6375</strain>
    </source>
</reference>
<evidence type="ECO:0000313" key="2">
    <source>
        <dbReference type="EMBL" id="GGN07348.1"/>
    </source>
</evidence>
<dbReference type="EMBL" id="BMLI01000002">
    <property type="protein sequence ID" value="GGN07348.1"/>
    <property type="molecule type" value="Genomic_DNA"/>
</dbReference>